<accession>A0ABV4JYX6</accession>
<dbReference type="EMBL" id="JBFSOO010000013">
    <property type="protein sequence ID" value="MEZ6854728.1"/>
    <property type="molecule type" value="Genomic_DNA"/>
</dbReference>
<organism evidence="1 2">
    <name type="scientific">Halodesulfovibrio aestuarii</name>
    <dbReference type="NCBI Taxonomy" id="126333"/>
    <lineage>
        <taxon>Bacteria</taxon>
        <taxon>Pseudomonadati</taxon>
        <taxon>Thermodesulfobacteriota</taxon>
        <taxon>Desulfovibrionia</taxon>
        <taxon>Desulfovibrionales</taxon>
        <taxon>Desulfovibrionaceae</taxon>
        <taxon>Halodesulfovibrio</taxon>
    </lineage>
</organism>
<gene>
    <name evidence="1" type="ORF">AB2Z07_14575</name>
</gene>
<sequence>MAFIGKDIAEYFDPIRDKYAKYDFCIQQGMVRNFSFGQIRLPVSAKAMSNWSSDGAKLLSPMLPHITLDPKQIVHVLDGFESTEMVISFFEGSQSLFDWDEVIKKEVARPDYLLYREPNGRKVHFNMQGEIIPDFVPRN</sequence>
<keyword evidence="2" id="KW-1185">Reference proteome</keyword>
<evidence type="ECO:0000313" key="2">
    <source>
        <dbReference type="Proteomes" id="UP001568358"/>
    </source>
</evidence>
<protein>
    <submittedName>
        <fullName evidence="1">Uncharacterized protein</fullName>
    </submittedName>
</protein>
<name>A0ABV4JYX6_9BACT</name>
<evidence type="ECO:0000313" key="1">
    <source>
        <dbReference type="EMBL" id="MEZ6854728.1"/>
    </source>
</evidence>
<reference evidence="1 2" key="1">
    <citation type="submission" date="2024-07" db="EMBL/GenBank/DDBJ databases">
        <title>Active virus-host system and metabolic interactions in a Lokiarchaeon culture.</title>
        <authorList>
            <person name="Ponce Toledo R.I."/>
            <person name="Rodrigues Oliveira T."/>
            <person name="Schleper C."/>
        </authorList>
    </citation>
    <scope>NUCLEOTIDE SEQUENCE [LARGE SCALE GENOMIC DNA]</scope>
    <source>
        <strain evidence="1 2">B35</strain>
    </source>
</reference>
<comment type="caution">
    <text evidence="1">The sequence shown here is derived from an EMBL/GenBank/DDBJ whole genome shotgun (WGS) entry which is preliminary data.</text>
</comment>
<dbReference type="RefSeq" id="WP_371151003.1">
    <property type="nucleotide sequence ID" value="NZ_JBFSOO010000013.1"/>
</dbReference>
<dbReference type="Proteomes" id="UP001568358">
    <property type="component" value="Unassembled WGS sequence"/>
</dbReference>
<proteinExistence type="predicted"/>